<sequence>MRKSYLIISIVCFTICCFTLAYAEPTYKAKSADDAVASKDMVQVEVAEVITVKAVYTLSYLNTALAATNAKIAELQAEATKIQTLIDGVTVEADKVKLKVKKDVVVEEPK</sequence>
<dbReference type="EMBL" id="MT144605">
    <property type="protein sequence ID" value="QJH94756.1"/>
    <property type="molecule type" value="Genomic_DNA"/>
</dbReference>
<organism evidence="2">
    <name type="scientific">viral metagenome</name>
    <dbReference type="NCBI Taxonomy" id="1070528"/>
    <lineage>
        <taxon>unclassified sequences</taxon>
        <taxon>metagenomes</taxon>
        <taxon>organismal metagenomes</taxon>
    </lineage>
</organism>
<reference evidence="2" key="1">
    <citation type="submission" date="2020-03" db="EMBL/GenBank/DDBJ databases">
        <title>The deep terrestrial virosphere.</title>
        <authorList>
            <person name="Holmfeldt K."/>
            <person name="Nilsson E."/>
            <person name="Simone D."/>
            <person name="Lopez-Fernandez M."/>
            <person name="Wu X."/>
            <person name="de Brujin I."/>
            <person name="Lundin D."/>
            <person name="Andersson A."/>
            <person name="Bertilsson S."/>
            <person name="Dopson M."/>
        </authorList>
    </citation>
    <scope>NUCLEOTIDE SEQUENCE</scope>
    <source>
        <strain evidence="2">TM448B00295</strain>
    </source>
</reference>
<evidence type="ECO:0000256" key="1">
    <source>
        <dbReference type="SAM" id="Coils"/>
    </source>
</evidence>
<keyword evidence="1" id="KW-0175">Coiled coil</keyword>
<dbReference type="AlphaFoldDB" id="A0A6M3XAF3"/>
<name>A0A6M3XAF3_9ZZZZ</name>
<protein>
    <submittedName>
        <fullName evidence="2">Uncharacterized protein</fullName>
    </submittedName>
</protein>
<evidence type="ECO:0000313" key="2">
    <source>
        <dbReference type="EMBL" id="QJH94756.1"/>
    </source>
</evidence>
<accession>A0A6M3XAF3</accession>
<proteinExistence type="predicted"/>
<feature type="coiled-coil region" evidence="1">
    <location>
        <begin position="58"/>
        <end position="85"/>
    </location>
</feature>
<gene>
    <name evidence="2" type="ORF">TM448B00295_0032</name>
</gene>